<gene>
    <name evidence="1" type="ORF">RSO01_76650</name>
</gene>
<dbReference type="OrthoDB" id="7376203at2"/>
<name>A0A512NNJ3_9HYPH</name>
<proteinExistence type="predicted"/>
<reference evidence="1 2" key="1">
    <citation type="submission" date="2019-07" db="EMBL/GenBank/DDBJ databases">
        <title>Whole genome shotgun sequence of Reyranella soli NBRC 108950.</title>
        <authorList>
            <person name="Hosoyama A."/>
            <person name="Uohara A."/>
            <person name="Ohji S."/>
            <person name="Ichikawa N."/>
        </authorList>
    </citation>
    <scope>NUCLEOTIDE SEQUENCE [LARGE SCALE GENOMIC DNA]</scope>
    <source>
        <strain evidence="1 2">NBRC 108950</strain>
    </source>
</reference>
<evidence type="ECO:0008006" key="3">
    <source>
        <dbReference type="Google" id="ProtNLM"/>
    </source>
</evidence>
<dbReference type="RefSeq" id="WP_147155840.1">
    <property type="nucleotide sequence ID" value="NZ_BKAJ01000167.1"/>
</dbReference>
<keyword evidence="2" id="KW-1185">Reference proteome</keyword>
<evidence type="ECO:0000313" key="1">
    <source>
        <dbReference type="EMBL" id="GEP60499.1"/>
    </source>
</evidence>
<dbReference type="Proteomes" id="UP000321058">
    <property type="component" value="Unassembled WGS sequence"/>
</dbReference>
<accession>A0A512NNJ3</accession>
<protein>
    <recommendedName>
        <fullName evidence="3">SH3b domain-containing protein</fullName>
    </recommendedName>
</protein>
<dbReference type="AlphaFoldDB" id="A0A512NNJ3"/>
<dbReference type="EMBL" id="BKAJ01000167">
    <property type="protein sequence ID" value="GEP60499.1"/>
    <property type="molecule type" value="Genomic_DNA"/>
</dbReference>
<comment type="caution">
    <text evidence="1">The sequence shown here is derived from an EMBL/GenBank/DDBJ whole genome shotgun (WGS) entry which is preliminary data.</text>
</comment>
<evidence type="ECO:0000313" key="2">
    <source>
        <dbReference type="Proteomes" id="UP000321058"/>
    </source>
</evidence>
<organism evidence="1 2">
    <name type="scientific">Reyranella soli</name>
    <dbReference type="NCBI Taxonomy" id="1230389"/>
    <lineage>
        <taxon>Bacteria</taxon>
        <taxon>Pseudomonadati</taxon>
        <taxon>Pseudomonadota</taxon>
        <taxon>Alphaproteobacteria</taxon>
        <taxon>Hyphomicrobiales</taxon>
        <taxon>Reyranellaceae</taxon>
        <taxon>Reyranella</taxon>
    </lineage>
</organism>
<sequence length="65" mass="6903">MSAINVRDLAPGTSIVLADGAEAEIVTNPGDGMWLFARYLSSPRDPTLVGQEEMIFAPDVVALGR</sequence>